<reference evidence="1" key="1">
    <citation type="submission" date="2019-06" db="EMBL/GenBank/DDBJ databases">
        <title>Complete genome sequence of Methanobrevibacter arboriphilus strain SA.</title>
        <authorList>
            <person name="Asakawa S."/>
        </authorList>
    </citation>
    <scope>NUCLEOTIDE SEQUENCE</scope>
    <source>
        <strain evidence="1">SA</strain>
    </source>
</reference>
<evidence type="ECO:0000313" key="2">
    <source>
        <dbReference type="Proteomes" id="UP000825015"/>
    </source>
</evidence>
<dbReference type="Proteomes" id="UP000825015">
    <property type="component" value="Chromosome"/>
</dbReference>
<gene>
    <name evidence="1" type="ORF">MarbSA_00120</name>
</gene>
<dbReference type="EMBL" id="AP019779">
    <property type="protein sequence ID" value="BBL60972.1"/>
    <property type="molecule type" value="Genomic_DNA"/>
</dbReference>
<evidence type="ECO:0000313" key="1">
    <source>
        <dbReference type="EMBL" id="BBL60972.1"/>
    </source>
</evidence>
<sequence length="1929" mass="206612">MMKNKIMKSILFRDKCFISFLFVLGFLLLFSVSSVSADEYYFNSDNITNESFQGVIDNNTPDEVIINLDDGEYSLGQINITRNATIQGKSSGNVKINGSGILFNITASNVKLINLTITGYTSAVIGNSSDLTVTGNNITTSGISINISSSGDNLTNISIKDNVIFSSFSNGNYGAVFVNGNGMAISFVFFINNSIRCNDTNNFNGVLVNSKGLRNLTFFGNNITGTDHGVYLNASSSNNTNISFTDNNITGTTFGVYLFAYRSSINTNISFTDNNITGTYYGVVLYVYNSSINTNIIFTDNNITGKSGVDLAAYNSSINTNIIFTNNNITGTSGYGVDLLAYSSNNTNISFTNNNITGTSGVYLVAYSSNNTNIIFTDNNITGTSRGVYLGAYSSSINTNISFTNNNITGRSGYGVYLAAYSSSINTNISFANNNITGTSGNGVSLYVYSSSINTNITFTDNNITGNYSVSLSAYSSNNTNITFANNNIFANNNTGTSRGVSLIAYSSNNTNITFTNNNITGTSGNGVYLSAYSSKNTNIIFTNNNITGTSGYGVYLAASSSSINTNISFANNNITGRSSYGVGLDAYSSKNTNIIFTDNNITGRSGNGVYLYAYSSSINTNITFTNNNITGTYTGAYLYAESSNNTNITFTDNNITGTYGVGLDVNSSINTNIIFTDNNITGTSVYGVILSAYSSSINTNITFANNNITGRDYGVYLNASSSINTNISFTDNNITGRDYGVGLEAYGSINTNISFTNNNITGTSGDGVGLYADSSSINTNITFTDNNITGTYSVSLSATYSINTNISFIDNNITGRDYGVYLNVFNSNNTNISFIDNNITGTSDYGVILNVFRSNNTNISFTNNNITSTSGDGVDLGATYSINTNISFTDNNIIGNNYSVVLHVDSSINTNISFTDNNIIGTDYGVHVRSYDGNVSGVMFLNNTINATGGSGFYFVNHYNVPINVTDFVIRGNTIFANNTGLNFSGLKTGSLVNVTVEYNRIIAPVGVNLNGYDNGSSFDFNWWGVNDITGKTLSINTNNHYILRITNLTSLDNLQSGDNVSFAFLVLNTTLKNDGVENLPYFALNGTFNGNSYDTSRDDSFEDNFTVSSGTQVVAATLDNQYAILAFNTNSSIIVSDVSIGDKAVISGQLSNYTGDGSDLLNVTVDGNVYSDVNINSTGGWSLNYTTNRTGNITVTVNYLGNDNYTSFTNNTNFTVYKNSTNSTINVGNVQIGTNATITGQLEGYTGNGSDLLNVTVDGNVYSDVNINSTGGWSLNYTTNRTGNITVTVNYLGNDNYTSFTNNTNFTVSKNSTNSTINVGNVQIGTNATITGQLANYTVISSVNVTVDGKLYSNVDVDSNGGNWTVNHLTNHTGTYIVTVSYNESDSGNYTSFTNTTTFEVLKNSTNSTILVDDVQVGDTVVITGVLANYTVISSVNVTVDGKLYSNVDVDSNGGNWTVSHLTNHTGTYTVTVSYTESDSGNYTAFTNTTSFAVFKNSTNSTILVDPSSVHVGDTAVITGQLANYTVIGSVNVTVDGKLYSNVVVDSNGGNWTVSHLTNHTGTYTVTVSYTESDSGNYTSFTNTSSFNVLKNSTNSTILVNNVQIGTNASISGTLSDENGNLIVNVNITVTIEGETFSIATNDFGAWNLIYTPHHDGEFFVNVSWIGNDNYTGFTNTTSFNAKLASDSSINIPGTVKFNQAVSISGLLTDQNDNSIADANLELIIDGEAFNVTTDSDGVWSLNYTPKHAGVFDLSLIYLGDDLYDGFIENKTFTVNKLATNSIVNIPTNVKLGETIIISGKAYDENGDPLANIPITVTVNGNVYTLRTDSSGFWSLKYKPTHTGKTSVKVFFNGNSDYLGFINSFSFNVKDNNTNHTNHTNHTNNSNITNGTGNFGFASMKKTGIPVISVVLVLIGIFVVSFRRKQD</sequence>
<accession>A0ACA8R0S8</accession>
<organism evidence="1 2">
    <name type="scientific">Methanobrevibacter arboriphilus</name>
    <dbReference type="NCBI Taxonomy" id="39441"/>
    <lineage>
        <taxon>Archaea</taxon>
        <taxon>Methanobacteriati</taxon>
        <taxon>Methanobacteriota</taxon>
        <taxon>Methanomada group</taxon>
        <taxon>Methanobacteria</taxon>
        <taxon>Methanobacteriales</taxon>
        <taxon>Methanobacteriaceae</taxon>
        <taxon>Methanobrevibacter</taxon>
    </lineage>
</organism>
<name>A0ACA8R0S8_METAZ</name>
<protein>
    <submittedName>
        <fullName evidence="1">Uncharacterized protein</fullName>
    </submittedName>
</protein>
<keyword evidence="2" id="KW-1185">Reference proteome</keyword>
<proteinExistence type="predicted"/>